<accession>A0ABN3U9C1</accession>
<keyword evidence="3" id="KW-1185">Reference proteome</keyword>
<reference evidence="2 3" key="1">
    <citation type="journal article" date="2019" name="Int. J. Syst. Evol. Microbiol.">
        <title>The Global Catalogue of Microorganisms (GCM) 10K type strain sequencing project: providing services to taxonomists for standard genome sequencing and annotation.</title>
        <authorList>
            <consortium name="The Broad Institute Genomics Platform"/>
            <consortium name="The Broad Institute Genome Sequencing Center for Infectious Disease"/>
            <person name="Wu L."/>
            <person name="Ma J."/>
        </authorList>
    </citation>
    <scope>NUCLEOTIDE SEQUENCE [LARGE SCALE GENOMIC DNA]</scope>
    <source>
        <strain evidence="2 3">JCM 8201</strain>
    </source>
</reference>
<proteinExistence type="predicted"/>
<sequence length="163" mass="17448">MLSGCAAEKEGSPGPEVYQQAPRPVRDGERAVRAPARNSGELLFQVLGVSDGMARTTGSHAEVDAVRGQYVRVRVLVENLGRTSSEVDLREQRLVTSGGFFSPDGPTMTLKRQPLRPELGGGVRLEFDLWYDIPAGLRPSGMVLLGSTPYTTSPPPAAEISLG</sequence>
<evidence type="ECO:0000256" key="1">
    <source>
        <dbReference type="SAM" id="MobiDB-lite"/>
    </source>
</evidence>
<dbReference type="EMBL" id="BAAATZ010000012">
    <property type="protein sequence ID" value="GAA2726916.1"/>
    <property type="molecule type" value="Genomic_DNA"/>
</dbReference>
<name>A0ABN3U9C1_9ACTN</name>
<protein>
    <submittedName>
        <fullName evidence="2">DUF4352 domain-containing protein</fullName>
    </submittedName>
</protein>
<evidence type="ECO:0000313" key="2">
    <source>
        <dbReference type="EMBL" id="GAA2726916.1"/>
    </source>
</evidence>
<evidence type="ECO:0000313" key="3">
    <source>
        <dbReference type="Proteomes" id="UP001501842"/>
    </source>
</evidence>
<organism evidence="2 3">
    <name type="scientific">Actinocorallia aurantiaca</name>
    <dbReference type="NCBI Taxonomy" id="46204"/>
    <lineage>
        <taxon>Bacteria</taxon>
        <taxon>Bacillati</taxon>
        <taxon>Actinomycetota</taxon>
        <taxon>Actinomycetes</taxon>
        <taxon>Streptosporangiales</taxon>
        <taxon>Thermomonosporaceae</taxon>
        <taxon>Actinocorallia</taxon>
    </lineage>
</organism>
<comment type="caution">
    <text evidence="2">The sequence shown here is derived from an EMBL/GenBank/DDBJ whole genome shotgun (WGS) entry which is preliminary data.</text>
</comment>
<feature type="region of interest" description="Disordered" evidence="1">
    <location>
        <begin position="1"/>
        <end position="32"/>
    </location>
</feature>
<gene>
    <name evidence="2" type="ORF">GCM10010439_31130</name>
</gene>
<dbReference type="Proteomes" id="UP001501842">
    <property type="component" value="Unassembled WGS sequence"/>
</dbReference>